<dbReference type="AlphaFoldDB" id="A0A5J5CHN5"/>
<sequence length="33" mass="3820">MQPTWSVQKYKVFSAQRHGPVETSRLGQEISED</sequence>
<gene>
    <name evidence="1" type="ORF">FQN60_005958</name>
</gene>
<accession>A0A5J5CHN5</accession>
<keyword evidence="2" id="KW-1185">Reference proteome</keyword>
<comment type="caution">
    <text evidence="1">The sequence shown here is derived from an EMBL/GenBank/DDBJ whole genome shotgun (WGS) entry which is preliminary data.</text>
</comment>
<organism evidence="1 2">
    <name type="scientific">Etheostoma spectabile</name>
    <name type="common">orangethroat darter</name>
    <dbReference type="NCBI Taxonomy" id="54343"/>
    <lineage>
        <taxon>Eukaryota</taxon>
        <taxon>Metazoa</taxon>
        <taxon>Chordata</taxon>
        <taxon>Craniata</taxon>
        <taxon>Vertebrata</taxon>
        <taxon>Euteleostomi</taxon>
        <taxon>Actinopterygii</taxon>
        <taxon>Neopterygii</taxon>
        <taxon>Teleostei</taxon>
        <taxon>Neoteleostei</taxon>
        <taxon>Acanthomorphata</taxon>
        <taxon>Eupercaria</taxon>
        <taxon>Perciformes</taxon>
        <taxon>Percoidei</taxon>
        <taxon>Percidae</taxon>
        <taxon>Etheostomatinae</taxon>
        <taxon>Etheostoma</taxon>
    </lineage>
</organism>
<dbReference type="Proteomes" id="UP000327493">
    <property type="component" value="Chromosome 23"/>
</dbReference>
<proteinExistence type="predicted"/>
<evidence type="ECO:0000313" key="1">
    <source>
        <dbReference type="EMBL" id="KAA8580423.1"/>
    </source>
</evidence>
<reference evidence="1 2" key="1">
    <citation type="submission" date="2019-08" db="EMBL/GenBank/DDBJ databases">
        <title>A chromosome-level genome assembly, high-density linkage maps, and genome scans reveal the genomic architecture of hybrid incompatibilities underlying speciation via character displacement in darters (Percidae: Etheostominae).</title>
        <authorList>
            <person name="Moran R.L."/>
            <person name="Catchen J.M."/>
            <person name="Fuller R.C."/>
        </authorList>
    </citation>
    <scope>NUCLEOTIDE SEQUENCE [LARGE SCALE GENOMIC DNA]</scope>
    <source>
        <strain evidence="1">EspeVRDwgs_2016</strain>
        <tissue evidence="1">Muscle</tissue>
    </source>
</reference>
<protein>
    <submittedName>
        <fullName evidence="1">Uncharacterized protein</fullName>
    </submittedName>
</protein>
<evidence type="ECO:0000313" key="2">
    <source>
        <dbReference type="Proteomes" id="UP000327493"/>
    </source>
</evidence>
<name>A0A5J5CHN5_9PERO</name>
<dbReference type="EMBL" id="VOFY01000023">
    <property type="protein sequence ID" value="KAA8580423.1"/>
    <property type="molecule type" value="Genomic_DNA"/>
</dbReference>